<sequence>MAEIRLARLVGKKERYRFIMTDNKITLKLETKDDPGYVFDFPKDALCRESAFFVRNLQGDKKGAEECFRVLREVQIKAHKEANMDFLEIFSCWLHTGELVFEEVTQVERSDVHQNGVEEEREVKDRKMLDQSEEGLEKRGQGNVKPDFHLILPAITALYVFALNYEVPNLRKAVIRKLENDYPAGFENLPSTECLANAYKQMLPDYPPLIVLLVRYYVGYCNLDNENEMRDALDLPKGLLIEIAVELAQRAAWLKKRLALDEDEVEDGWFDSLDPCSVHEHESLTEEMACRDKRAQKYFSSRL</sequence>
<dbReference type="OrthoDB" id="10326479at2759"/>
<evidence type="ECO:0000313" key="3">
    <source>
        <dbReference type="Proteomes" id="UP000250140"/>
    </source>
</evidence>
<dbReference type="AlphaFoldDB" id="A0A8E2ER03"/>
<dbReference type="Proteomes" id="UP000250140">
    <property type="component" value="Unassembled WGS sequence"/>
</dbReference>
<organism evidence="2 3">
    <name type="scientific">Glonium stellatum</name>
    <dbReference type="NCBI Taxonomy" id="574774"/>
    <lineage>
        <taxon>Eukaryota</taxon>
        <taxon>Fungi</taxon>
        <taxon>Dikarya</taxon>
        <taxon>Ascomycota</taxon>
        <taxon>Pezizomycotina</taxon>
        <taxon>Dothideomycetes</taxon>
        <taxon>Pleosporomycetidae</taxon>
        <taxon>Gloniales</taxon>
        <taxon>Gloniaceae</taxon>
        <taxon>Glonium</taxon>
    </lineage>
</organism>
<evidence type="ECO:0000256" key="1">
    <source>
        <dbReference type="SAM" id="MobiDB-lite"/>
    </source>
</evidence>
<protein>
    <submittedName>
        <fullName evidence="2">Uncharacterized protein</fullName>
    </submittedName>
</protein>
<accession>A0A8E2ER03</accession>
<name>A0A8E2ER03_9PEZI</name>
<keyword evidence="3" id="KW-1185">Reference proteome</keyword>
<dbReference type="EMBL" id="KV750771">
    <property type="protein sequence ID" value="OCL03292.1"/>
    <property type="molecule type" value="Genomic_DNA"/>
</dbReference>
<evidence type="ECO:0000313" key="2">
    <source>
        <dbReference type="EMBL" id="OCL03292.1"/>
    </source>
</evidence>
<gene>
    <name evidence="2" type="ORF">AOQ84DRAFT_356972</name>
</gene>
<reference evidence="2 3" key="1">
    <citation type="journal article" date="2016" name="Nat. Commun.">
        <title>Ectomycorrhizal ecology is imprinted in the genome of the dominant symbiotic fungus Cenococcum geophilum.</title>
        <authorList>
            <consortium name="DOE Joint Genome Institute"/>
            <person name="Peter M."/>
            <person name="Kohler A."/>
            <person name="Ohm R.A."/>
            <person name="Kuo A."/>
            <person name="Krutzmann J."/>
            <person name="Morin E."/>
            <person name="Arend M."/>
            <person name="Barry K.W."/>
            <person name="Binder M."/>
            <person name="Choi C."/>
            <person name="Clum A."/>
            <person name="Copeland A."/>
            <person name="Grisel N."/>
            <person name="Haridas S."/>
            <person name="Kipfer T."/>
            <person name="LaButti K."/>
            <person name="Lindquist E."/>
            <person name="Lipzen A."/>
            <person name="Maire R."/>
            <person name="Meier B."/>
            <person name="Mihaltcheva S."/>
            <person name="Molinier V."/>
            <person name="Murat C."/>
            <person name="Poggeler S."/>
            <person name="Quandt C.A."/>
            <person name="Sperisen C."/>
            <person name="Tritt A."/>
            <person name="Tisserant E."/>
            <person name="Crous P.W."/>
            <person name="Henrissat B."/>
            <person name="Nehls U."/>
            <person name="Egli S."/>
            <person name="Spatafora J.W."/>
            <person name="Grigoriev I.V."/>
            <person name="Martin F.M."/>
        </authorList>
    </citation>
    <scope>NUCLEOTIDE SEQUENCE [LARGE SCALE GENOMIC DNA]</scope>
    <source>
        <strain evidence="2 3">CBS 207.34</strain>
    </source>
</reference>
<feature type="region of interest" description="Disordered" evidence="1">
    <location>
        <begin position="111"/>
        <end position="140"/>
    </location>
</feature>
<proteinExistence type="predicted"/>